<dbReference type="EMBL" id="MLAK01000845">
    <property type="protein sequence ID" value="OHT02982.1"/>
    <property type="molecule type" value="Genomic_DNA"/>
</dbReference>
<sequence>MQVIDYKSDSNHNGSTNFTKAMEIRKFTQSQHEFSDTDSDFYKNLHDLLMSGDYKDILCFIELMKEKILNNSLLYKNLIDYNIPKLMASLIIKNENENTSSVLLNLAILLITSYKNHDLIKEFVDENILEKLNLLILLDDENFVEIISAISILNENSIKARNFFLQNLDFSIVYYRCSAENVITSRYTYEFVTSFCKFALADKYCDIILDIFVNGIQSQHLYALDVIFEGILQISFIQETFWYPIFMKKQGEKQLVHYLQLNDEFNEINIYLVKDVILRIIQRAVETGNNLSISILNAVLDYSLKIEQFLNLDKTEHFFISSLETISNILCIMIDESQMNQSFLEQECNKIIDILFMISMIGNFNSKNNAAKCLSALFLKGNDSNVNHLLQKKFIDYIVPLLDSDKSDFILSHIISLIKIIEISISHNYIGHIVDNLHQSGFFDLTEFLLSHSDSLIQEKVSYLLQIIEKEQHFILK</sequence>
<dbReference type="InterPro" id="IPR016024">
    <property type="entry name" value="ARM-type_fold"/>
</dbReference>
<comment type="caution">
    <text evidence="1">The sequence shown here is derived from an EMBL/GenBank/DDBJ whole genome shotgun (WGS) entry which is preliminary data.</text>
</comment>
<dbReference type="AlphaFoldDB" id="A0A1J4JZR1"/>
<accession>A0A1J4JZR1</accession>
<gene>
    <name evidence="1" type="ORF">TRFO_29739</name>
</gene>
<dbReference type="SUPFAM" id="SSF48371">
    <property type="entry name" value="ARM repeat"/>
    <property type="match status" value="1"/>
</dbReference>
<evidence type="ECO:0000313" key="2">
    <source>
        <dbReference type="Proteomes" id="UP000179807"/>
    </source>
</evidence>
<keyword evidence="2" id="KW-1185">Reference proteome</keyword>
<dbReference type="GeneID" id="94841656"/>
<organism evidence="1 2">
    <name type="scientific">Tritrichomonas foetus</name>
    <dbReference type="NCBI Taxonomy" id="1144522"/>
    <lineage>
        <taxon>Eukaryota</taxon>
        <taxon>Metamonada</taxon>
        <taxon>Parabasalia</taxon>
        <taxon>Tritrichomonadida</taxon>
        <taxon>Tritrichomonadidae</taxon>
        <taxon>Tritrichomonas</taxon>
    </lineage>
</organism>
<evidence type="ECO:0000313" key="1">
    <source>
        <dbReference type="EMBL" id="OHT02982.1"/>
    </source>
</evidence>
<dbReference type="VEuPathDB" id="TrichDB:TRFO_29739"/>
<dbReference type="InterPro" id="IPR011989">
    <property type="entry name" value="ARM-like"/>
</dbReference>
<name>A0A1J4JZR1_9EUKA</name>
<dbReference type="Gene3D" id="1.25.10.10">
    <property type="entry name" value="Leucine-rich Repeat Variant"/>
    <property type="match status" value="1"/>
</dbReference>
<proteinExistence type="predicted"/>
<reference evidence="1" key="1">
    <citation type="submission" date="2016-10" db="EMBL/GenBank/DDBJ databases">
        <authorList>
            <person name="Benchimol M."/>
            <person name="Almeida L.G."/>
            <person name="Vasconcelos A.T."/>
            <person name="Perreira-Neves A."/>
            <person name="Rosa I.A."/>
            <person name="Tasca T."/>
            <person name="Bogo M.R."/>
            <person name="de Souza W."/>
        </authorList>
    </citation>
    <scope>NUCLEOTIDE SEQUENCE [LARGE SCALE GENOMIC DNA]</scope>
    <source>
        <strain evidence="1">K</strain>
    </source>
</reference>
<dbReference type="RefSeq" id="XP_068356118.1">
    <property type="nucleotide sequence ID" value="XM_068506952.1"/>
</dbReference>
<dbReference type="Proteomes" id="UP000179807">
    <property type="component" value="Unassembled WGS sequence"/>
</dbReference>
<protein>
    <submittedName>
        <fullName evidence="1">Uncharacterized protein</fullName>
    </submittedName>
</protein>